<dbReference type="NCBIfam" id="NF004679">
    <property type="entry name" value="PRK06019.1-5"/>
    <property type="match status" value="1"/>
</dbReference>
<comment type="pathway">
    <text evidence="6 7">Purine metabolism; IMP biosynthesis via de novo pathway; 5-amino-1-(5-phospho-D-ribosyl)imidazole-4-carboxylate from 5-amino-1-(5-phospho-D-ribosyl)imidazole (N5-CAIR route): step 1/2.</text>
</comment>
<evidence type="ECO:0000313" key="9">
    <source>
        <dbReference type="EMBL" id="QNF35536.1"/>
    </source>
</evidence>
<evidence type="ECO:0000259" key="8">
    <source>
        <dbReference type="PROSITE" id="PS50975"/>
    </source>
</evidence>
<dbReference type="InterPro" id="IPR003135">
    <property type="entry name" value="ATP-grasp_carboxylate-amine"/>
</dbReference>
<dbReference type="RefSeq" id="WP_185272027.1">
    <property type="nucleotide sequence ID" value="NZ_CP055156.1"/>
</dbReference>
<dbReference type="AlphaFoldDB" id="A0A7G7GEF2"/>
<comment type="function">
    <text evidence="6">Catalyzes the ATP-dependent conversion of 5-aminoimidazole ribonucleotide (AIR) and HCO(3)(-) to N5-carboxyaminoimidazole ribonucleotide (N5-CAIR).</text>
</comment>
<feature type="binding site" evidence="6">
    <location>
        <position position="104"/>
    </location>
    <ligand>
        <name>ATP</name>
        <dbReference type="ChEBI" id="CHEBI:30616"/>
    </ligand>
</feature>
<protein>
    <recommendedName>
        <fullName evidence="6 7">N5-carboxyaminoimidazole ribonucleotide synthase</fullName>
        <shortName evidence="6 7">N5-CAIR synthase</shortName>
        <ecNumber evidence="6 7">6.3.4.18</ecNumber>
    </recommendedName>
    <alternativeName>
        <fullName evidence="6 7">5-(carboxyamino)imidazole ribonucleotide synthetase</fullName>
    </alternativeName>
</protein>
<dbReference type="NCBIfam" id="TIGR01161">
    <property type="entry name" value="purK"/>
    <property type="match status" value="1"/>
</dbReference>
<evidence type="ECO:0000256" key="1">
    <source>
        <dbReference type="ARBA" id="ARBA00022741"/>
    </source>
</evidence>
<feature type="binding site" evidence="6">
    <location>
        <begin position="260"/>
        <end position="261"/>
    </location>
    <ligand>
        <name>ATP</name>
        <dbReference type="ChEBI" id="CHEBI:30616"/>
    </ligand>
</feature>
<comment type="caution">
    <text evidence="6">Lacks conserved residue(s) required for the propagation of feature annotation.</text>
</comment>
<feature type="domain" description="ATP-grasp" evidence="8">
    <location>
        <begin position="108"/>
        <end position="290"/>
    </location>
</feature>
<sequence>MQGEIRLGILGGGQLGRMLLQAGIDLNLYTLILDPDAEAPCKSLCDEFFVGSFADYDTVYNFGKKCDVVTIEIEHVNTDALLKLKQEGVKVFPEPEVIKIIQDKGLQKEFYCHNGIPTADFRLLQNKAELIENADFLPAFQKLRTLGYDGRGVTRLTSSADFEKSFEAPTVLEKLVDYEKELSVIVARNPNGEVSCFPAVELVFHPVHNLVDYLFSPAAISPEVEQKAQKVAKRVIQALNMVGLLAVEMFLTKDGEILVNEVAPRPHNSGHHTYKANLTSQFEQHLRAILNLPLGNTQSHSAAVMLNLLGEPGYSGLAQYEGLQEALALPGVSIHLYGKKITRPARKMGHVTITANTVAEATQKANQVKEVIKVKA</sequence>
<dbReference type="Gene3D" id="3.40.50.20">
    <property type="match status" value="1"/>
</dbReference>
<evidence type="ECO:0000256" key="5">
    <source>
        <dbReference type="ARBA" id="ARBA00023239"/>
    </source>
</evidence>
<keyword evidence="2 6" id="KW-0658">Purine biosynthesis</keyword>
<reference evidence="9 10" key="1">
    <citation type="journal article" date="2018" name="Int. J. Syst. Evol. Microbiol.">
        <title>Adhaeribacter swui sp. nov., isolated from wet mud.</title>
        <authorList>
            <person name="Kim D.U."/>
            <person name="Kim K.W."/>
            <person name="Kang M.S."/>
            <person name="Kim J.Y."/>
            <person name="Jang J.H."/>
            <person name="Kim M.K."/>
        </authorList>
    </citation>
    <scope>NUCLEOTIDE SEQUENCE [LARGE SCALE GENOMIC DNA]</scope>
    <source>
        <strain evidence="9 10">KCTC 52873</strain>
    </source>
</reference>
<dbReference type="EMBL" id="CP055156">
    <property type="protein sequence ID" value="QNF35536.1"/>
    <property type="molecule type" value="Genomic_DNA"/>
</dbReference>
<dbReference type="PANTHER" id="PTHR11609">
    <property type="entry name" value="PURINE BIOSYNTHESIS PROTEIN 6/7, PUR6/7"/>
    <property type="match status" value="1"/>
</dbReference>
<comment type="subunit">
    <text evidence="6 7">Homodimer.</text>
</comment>
<gene>
    <name evidence="6 7" type="primary">purK</name>
    <name evidence="9" type="ORF">HUW51_23550</name>
</gene>
<proteinExistence type="inferred from homology"/>
<dbReference type="InterPro" id="IPR016185">
    <property type="entry name" value="PreATP-grasp_dom_sf"/>
</dbReference>
<dbReference type="InterPro" id="IPR013815">
    <property type="entry name" value="ATP_grasp_subdomain_1"/>
</dbReference>
<dbReference type="Pfam" id="PF02222">
    <property type="entry name" value="ATP-grasp"/>
    <property type="match status" value="1"/>
</dbReference>
<feature type="binding site" evidence="6">
    <location>
        <position position="142"/>
    </location>
    <ligand>
        <name>ATP</name>
        <dbReference type="ChEBI" id="CHEBI:30616"/>
    </ligand>
</feature>
<keyword evidence="10" id="KW-1185">Reference proteome</keyword>
<accession>A0A7G7GEF2</accession>
<dbReference type="PANTHER" id="PTHR11609:SF5">
    <property type="entry name" value="PHOSPHORIBOSYLAMINOIMIDAZOLE CARBOXYLASE"/>
    <property type="match status" value="1"/>
</dbReference>
<dbReference type="EC" id="6.3.4.18" evidence="6 7"/>
<dbReference type="HAMAP" id="MF_01928">
    <property type="entry name" value="PurK"/>
    <property type="match status" value="1"/>
</dbReference>
<evidence type="ECO:0000256" key="6">
    <source>
        <dbReference type="HAMAP-Rule" id="MF_01928"/>
    </source>
</evidence>
<organism evidence="9 10">
    <name type="scientific">Adhaeribacter swui</name>
    <dbReference type="NCBI Taxonomy" id="2086471"/>
    <lineage>
        <taxon>Bacteria</taxon>
        <taxon>Pseudomonadati</taxon>
        <taxon>Bacteroidota</taxon>
        <taxon>Cytophagia</taxon>
        <taxon>Cytophagales</taxon>
        <taxon>Hymenobacteraceae</taxon>
        <taxon>Adhaeribacter</taxon>
    </lineage>
</organism>
<keyword evidence="3" id="KW-0210">Decarboxylase</keyword>
<comment type="function">
    <text evidence="7">Catalyzes the ATP-dependent conversion of 5-aminoimidazole ribonucleotide (AIR) and HCO(3)- to N5-carboxyaminoimidazole ribonucleotide (N5-CAIR).</text>
</comment>
<feature type="binding site" evidence="6">
    <location>
        <begin position="173"/>
        <end position="176"/>
    </location>
    <ligand>
        <name>ATP</name>
        <dbReference type="ChEBI" id="CHEBI:30616"/>
    </ligand>
</feature>
<keyword evidence="5" id="KW-0456">Lyase</keyword>
<evidence type="ECO:0000256" key="7">
    <source>
        <dbReference type="RuleBase" id="RU361200"/>
    </source>
</evidence>
<keyword evidence="1 6" id="KW-0547">Nucleotide-binding</keyword>
<dbReference type="UniPathway" id="UPA00074">
    <property type="reaction ID" value="UER00942"/>
</dbReference>
<evidence type="ECO:0000256" key="2">
    <source>
        <dbReference type="ARBA" id="ARBA00022755"/>
    </source>
</evidence>
<dbReference type="PROSITE" id="PS50975">
    <property type="entry name" value="ATP_GRASP"/>
    <property type="match status" value="1"/>
</dbReference>
<name>A0A7G7GEF2_9BACT</name>
<evidence type="ECO:0000313" key="10">
    <source>
        <dbReference type="Proteomes" id="UP000515237"/>
    </source>
</evidence>
<keyword evidence="4 6" id="KW-0067">ATP-binding</keyword>
<dbReference type="KEGG" id="aswu:HUW51_23550"/>
<keyword evidence="6 7" id="KW-0436">Ligase</keyword>
<dbReference type="GO" id="GO:0005524">
    <property type="term" value="F:ATP binding"/>
    <property type="evidence" value="ECO:0007669"/>
    <property type="project" value="UniProtKB-UniRule"/>
</dbReference>
<dbReference type="GO" id="GO:0004638">
    <property type="term" value="F:phosphoribosylaminoimidazole carboxylase activity"/>
    <property type="evidence" value="ECO:0007669"/>
    <property type="project" value="InterPro"/>
</dbReference>
<dbReference type="Pfam" id="PF17769">
    <property type="entry name" value="PurK_C"/>
    <property type="match status" value="1"/>
</dbReference>
<dbReference type="SUPFAM" id="SSF52440">
    <property type="entry name" value="PreATP-grasp domain"/>
    <property type="match status" value="1"/>
</dbReference>
<dbReference type="Proteomes" id="UP000515237">
    <property type="component" value="Chromosome"/>
</dbReference>
<dbReference type="SUPFAM" id="SSF51246">
    <property type="entry name" value="Rudiment single hybrid motif"/>
    <property type="match status" value="1"/>
</dbReference>
<dbReference type="Gene3D" id="3.30.470.20">
    <property type="entry name" value="ATP-grasp fold, B domain"/>
    <property type="match status" value="1"/>
</dbReference>
<dbReference type="FunFam" id="3.30.470.20:FF:000037">
    <property type="entry name" value="Phosphoribosylaminoimidazole carboxylase, chloroplastic"/>
    <property type="match status" value="1"/>
</dbReference>
<dbReference type="SUPFAM" id="SSF56059">
    <property type="entry name" value="Glutathione synthetase ATP-binding domain-like"/>
    <property type="match status" value="1"/>
</dbReference>
<dbReference type="GO" id="GO:0005829">
    <property type="term" value="C:cytosol"/>
    <property type="evidence" value="ECO:0007669"/>
    <property type="project" value="TreeGrafter"/>
</dbReference>
<evidence type="ECO:0000256" key="4">
    <source>
        <dbReference type="ARBA" id="ARBA00022840"/>
    </source>
</evidence>
<dbReference type="Pfam" id="PF22660">
    <property type="entry name" value="RS_preATP-grasp-like"/>
    <property type="match status" value="1"/>
</dbReference>
<comment type="catalytic activity">
    <reaction evidence="6 7">
        <text>5-amino-1-(5-phospho-beta-D-ribosyl)imidazole + hydrogencarbonate + ATP = 5-carboxyamino-1-(5-phospho-D-ribosyl)imidazole + ADP + phosphate + 2 H(+)</text>
        <dbReference type="Rhea" id="RHEA:19317"/>
        <dbReference type="ChEBI" id="CHEBI:15378"/>
        <dbReference type="ChEBI" id="CHEBI:17544"/>
        <dbReference type="ChEBI" id="CHEBI:30616"/>
        <dbReference type="ChEBI" id="CHEBI:43474"/>
        <dbReference type="ChEBI" id="CHEBI:58730"/>
        <dbReference type="ChEBI" id="CHEBI:137981"/>
        <dbReference type="ChEBI" id="CHEBI:456216"/>
        <dbReference type="EC" id="6.3.4.18"/>
    </reaction>
</comment>
<dbReference type="InterPro" id="IPR011054">
    <property type="entry name" value="Rudment_hybrid_motif"/>
</dbReference>
<dbReference type="InterPro" id="IPR005875">
    <property type="entry name" value="PurK"/>
</dbReference>
<dbReference type="InterPro" id="IPR011761">
    <property type="entry name" value="ATP-grasp"/>
</dbReference>
<dbReference type="GO" id="GO:0006189">
    <property type="term" value="P:'de novo' IMP biosynthetic process"/>
    <property type="evidence" value="ECO:0007669"/>
    <property type="project" value="UniProtKB-UniRule"/>
</dbReference>
<dbReference type="GO" id="GO:0034028">
    <property type="term" value="F:5-(carboxyamino)imidazole ribonucleotide synthase activity"/>
    <property type="evidence" value="ECO:0007669"/>
    <property type="project" value="UniProtKB-UniRule"/>
</dbReference>
<dbReference type="Gene3D" id="3.30.1490.20">
    <property type="entry name" value="ATP-grasp fold, A domain"/>
    <property type="match status" value="1"/>
</dbReference>
<comment type="similarity">
    <text evidence="6 7">Belongs to the PurK/PurT family.</text>
</comment>
<dbReference type="GO" id="GO:0046872">
    <property type="term" value="F:metal ion binding"/>
    <property type="evidence" value="ECO:0007669"/>
    <property type="project" value="InterPro"/>
</dbReference>
<dbReference type="InterPro" id="IPR054350">
    <property type="entry name" value="PurT/PurK_preATP-grasp"/>
</dbReference>
<dbReference type="InterPro" id="IPR040686">
    <property type="entry name" value="PurK_C"/>
</dbReference>
<evidence type="ECO:0000256" key="3">
    <source>
        <dbReference type="ARBA" id="ARBA00022793"/>
    </source>
</evidence>
<feature type="binding site" evidence="6">
    <location>
        <position position="181"/>
    </location>
    <ligand>
        <name>ATP</name>
        <dbReference type="ChEBI" id="CHEBI:30616"/>
    </ligand>
</feature>